<dbReference type="InterPro" id="IPR026444">
    <property type="entry name" value="Secre_tail"/>
</dbReference>
<feature type="chain" id="PRO_5015591549" evidence="1">
    <location>
        <begin position="22"/>
        <end position="338"/>
    </location>
</feature>
<name>A0A2S6I572_9BACT</name>
<keyword evidence="1" id="KW-0732">Signal</keyword>
<dbReference type="AlphaFoldDB" id="A0A2S6I572"/>
<dbReference type="OrthoDB" id="812447at2"/>
<evidence type="ECO:0000259" key="2">
    <source>
        <dbReference type="Pfam" id="PF18962"/>
    </source>
</evidence>
<keyword evidence="4" id="KW-1185">Reference proteome</keyword>
<evidence type="ECO:0000313" key="3">
    <source>
        <dbReference type="EMBL" id="PPK86318.1"/>
    </source>
</evidence>
<proteinExistence type="predicted"/>
<reference evidence="3 4" key="1">
    <citation type="submission" date="2018-02" db="EMBL/GenBank/DDBJ databases">
        <title>Genomic Encyclopedia of Archaeal and Bacterial Type Strains, Phase II (KMG-II): from individual species to whole genera.</title>
        <authorList>
            <person name="Goeker M."/>
        </authorList>
    </citation>
    <scope>NUCLEOTIDE SEQUENCE [LARGE SCALE GENOMIC DNA]</scope>
    <source>
        <strain evidence="3 4">DSM 29526</strain>
    </source>
</reference>
<feature type="signal peptide" evidence="1">
    <location>
        <begin position="1"/>
        <end position="21"/>
    </location>
</feature>
<comment type="caution">
    <text evidence="3">The sequence shown here is derived from an EMBL/GenBank/DDBJ whole genome shotgun (WGS) entry which is preliminary data.</text>
</comment>
<evidence type="ECO:0000256" key="1">
    <source>
        <dbReference type="SAM" id="SignalP"/>
    </source>
</evidence>
<dbReference type="Pfam" id="PF18962">
    <property type="entry name" value="Por_Secre_tail"/>
    <property type="match status" value="1"/>
</dbReference>
<organism evidence="3 4">
    <name type="scientific">Neolewinella xylanilytica</name>
    <dbReference type="NCBI Taxonomy" id="1514080"/>
    <lineage>
        <taxon>Bacteria</taxon>
        <taxon>Pseudomonadati</taxon>
        <taxon>Bacteroidota</taxon>
        <taxon>Saprospiria</taxon>
        <taxon>Saprospirales</taxon>
        <taxon>Lewinellaceae</taxon>
        <taxon>Neolewinella</taxon>
    </lineage>
</organism>
<dbReference type="Proteomes" id="UP000237662">
    <property type="component" value="Unassembled WGS sequence"/>
</dbReference>
<accession>A0A2S6I572</accession>
<gene>
    <name evidence="3" type="ORF">CLV84_3242</name>
</gene>
<sequence>MKQLLPLFSLMLFSLPFSLVGQQFTCSTPQPPDIVSNFNSFFTSNNNATFTQTVGDLITLCLSKRSANQNVRTIEVTNIESDEEVIGDFTVYSSPLATQQYGGDISQDGFQIPLVIAQGAYGVVVRLTAVGSFDVITRVNTGNSPPRSNQISVQVLAGVAAPVTWTENLSYEPFGENVKFNWSVAEQVDVAGYELERMFEGESFEKVADVAYRENGSLEVDYSTVVNWPGRSAYFRVKQLDYAGTYDYSNVVFVDGNDGAVQEFRMFPNPASEYVRMSVPEGIHTVDLISASGRLVRSFTANEVRREGMDVSRVTAGMYLVRTVGEGAASPQRLVVNH</sequence>
<protein>
    <submittedName>
        <fullName evidence="3">Putative secreted protein (Por secretion system target)</fullName>
    </submittedName>
</protein>
<evidence type="ECO:0000313" key="4">
    <source>
        <dbReference type="Proteomes" id="UP000237662"/>
    </source>
</evidence>
<dbReference type="NCBIfam" id="TIGR04183">
    <property type="entry name" value="Por_Secre_tail"/>
    <property type="match status" value="1"/>
</dbReference>
<dbReference type="EMBL" id="PTJC01000006">
    <property type="protein sequence ID" value="PPK86318.1"/>
    <property type="molecule type" value="Genomic_DNA"/>
</dbReference>
<feature type="domain" description="Secretion system C-terminal sorting" evidence="2">
    <location>
        <begin position="266"/>
        <end position="336"/>
    </location>
</feature>